<name>A0A2P2Q372_RHIMU</name>
<organism evidence="1">
    <name type="scientific">Rhizophora mucronata</name>
    <name type="common">Asiatic mangrove</name>
    <dbReference type="NCBI Taxonomy" id="61149"/>
    <lineage>
        <taxon>Eukaryota</taxon>
        <taxon>Viridiplantae</taxon>
        <taxon>Streptophyta</taxon>
        <taxon>Embryophyta</taxon>
        <taxon>Tracheophyta</taxon>
        <taxon>Spermatophyta</taxon>
        <taxon>Magnoliopsida</taxon>
        <taxon>eudicotyledons</taxon>
        <taxon>Gunneridae</taxon>
        <taxon>Pentapetalae</taxon>
        <taxon>rosids</taxon>
        <taxon>fabids</taxon>
        <taxon>Malpighiales</taxon>
        <taxon>Rhizophoraceae</taxon>
        <taxon>Rhizophora</taxon>
    </lineage>
</organism>
<sequence>MNPIILSPIYHPPGQNNQG</sequence>
<accession>A0A2P2Q372</accession>
<dbReference type="AlphaFoldDB" id="A0A2P2Q372"/>
<proteinExistence type="predicted"/>
<evidence type="ECO:0000313" key="1">
    <source>
        <dbReference type="EMBL" id="MBX61448.1"/>
    </source>
</evidence>
<dbReference type="EMBL" id="GGEC01080964">
    <property type="protein sequence ID" value="MBX61448.1"/>
    <property type="molecule type" value="Transcribed_RNA"/>
</dbReference>
<reference evidence="1" key="1">
    <citation type="submission" date="2018-02" db="EMBL/GenBank/DDBJ databases">
        <title>Rhizophora mucronata_Transcriptome.</title>
        <authorList>
            <person name="Meera S.P."/>
            <person name="Sreeshan A."/>
            <person name="Augustine A."/>
        </authorList>
    </citation>
    <scope>NUCLEOTIDE SEQUENCE</scope>
    <source>
        <tissue evidence="1">Leaf</tissue>
    </source>
</reference>
<protein>
    <submittedName>
        <fullName evidence="1">Uncharacterized protein</fullName>
    </submittedName>
</protein>